<protein>
    <recommendedName>
        <fullName evidence="3">PAXX non-homologous end joining factor</fullName>
    </recommendedName>
</protein>
<dbReference type="Ensembl" id="ENSOMET00000026042.1">
    <property type="protein sequence ID" value="ENSOMEP00000033172.1"/>
    <property type="gene ID" value="ENSOMEG00000019002.1"/>
</dbReference>
<reference evidence="1" key="2">
    <citation type="submission" date="2025-09" db="UniProtKB">
        <authorList>
            <consortium name="Ensembl"/>
        </authorList>
    </citation>
    <scope>IDENTIFICATION</scope>
</reference>
<dbReference type="PaxDb" id="30732-ENSOMEP00000033172"/>
<dbReference type="GO" id="GO:0060090">
    <property type="term" value="F:molecular adaptor activity"/>
    <property type="evidence" value="ECO:0007669"/>
    <property type="project" value="TreeGrafter"/>
</dbReference>
<dbReference type="Proteomes" id="UP000261560">
    <property type="component" value="Unplaced"/>
</dbReference>
<dbReference type="GO" id="GO:0005634">
    <property type="term" value="C:nucleus"/>
    <property type="evidence" value="ECO:0007669"/>
    <property type="project" value="TreeGrafter"/>
</dbReference>
<dbReference type="InterPro" id="IPR027873">
    <property type="entry name" value="PAXX"/>
</dbReference>
<dbReference type="GO" id="GO:0035861">
    <property type="term" value="C:site of double-strand break"/>
    <property type="evidence" value="ECO:0007669"/>
    <property type="project" value="TreeGrafter"/>
</dbReference>
<organism evidence="1 2">
    <name type="scientific">Oryzias melastigma</name>
    <name type="common">Marine medaka</name>
    <dbReference type="NCBI Taxonomy" id="30732"/>
    <lineage>
        <taxon>Eukaryota</taxon>
        <taxon>Metazoa</taxon>
        <taxon>Chordata</taxon>
        <taxon>Craniata</taxon>
        <taxon>Vertebrata</taxon>
        <taxon>Euteleostomi</taxon>
        <taxon>Actinopterygii</taxon>
        <taxon>Neopterygii</taxon>
        <taxon>Teleostei</taxon>
        <taxon>Neoteleostei</taxon>
        <taxon>Acanthomorphata</taxon>
        <taxon>Ovalentaria</taxon>
        <taxon>Atherinomorphae</taxon>
        <taxon>Beloniformes</taxon>
        <taxon>Adrianichthyidae</taxon>
        <taxon>Oryziinae</taxon>
        <taxon>Oryzias</taxon>
    </lineage>
</organism>
<dbReference type="PANTHER" id="PTHR28586:SF1">
    <property type="entry name" value="PROTEIN PAXX"/>
    <property type="match status" value="1"/>
</dbReference>
<dbReference type="GO" id="GO:0070419">
    <property type="term" value="C:nonhomologous end joining complex"/>
    <property type="evidence" value="ECO:0007669"/>
    <property type="project" value="TreeGrafter"/>
</dbReference>
<dbReference type="STRING" id="30732.ENSOMEP00000033172"/>
<proteinExistence type="predicted"/>
<evidence type="ECO:0000313" key="2">
    <source>
        <dbReference type="Proteomes" id="UP000261560"/>
    </source>
</evidence>
<dbReference type="PANTHER" id="PTHR28586">
    <property type="entry name" value="PROTEIN PAXX"/>
    <property type="match status" value="1"/>
</dbReference>
<dbReference type="Pfam" id="PF15384">
    <property type="entry name" value="PAXX"/>
    <property type="match status" value="1"/>
</dbReference>
<name>A0A3B3DSP4_ORYME</name>
<evidence type="ECO:0008006" key="3">
    <source>
        <dbReference type="Google" id="ProtNLM"/>
    </source>
</evidence>
<dbReference type="AlphaFoldDB" id="A0A3B3DSP4"/>
<reference evidence="1" key="1">
    <citation type="submission" date="2025-08" db="UniProtKB">
        <authorList>
            <consortium name="Ensembl"/>
        </authorList>
    </citation>
    <scope>IDENTIFICATION</scope>
</reference>
<accession>A0A3B3DSP4</accession>
<dbReference type="GO" id="GO:0006303">
    <property type="term" value="P:double-strand break repair via nonhomologous end joining"/>
    <property type="evidence" value="ECO:0007669"/>
    <property type="project" value="InterPro"/>
</dbReference>
<dbReference type="GeneTree" id="ENSGT00940000174976"/>
<evidence type="ECO:0000313" key="1">
    <source>
        <dbReference type="Ensembl" id="ENSOMEP00000033172.1"/>
    </source>
</evidence>
<sequence>MKAEEQQTQQTMAVNECSFCAVFDAKKTKYLCSTRRSAGTFTISLTDAESVWRSELSEDALMQLALKSTEEYIVKASCKSADATAVVHGATADLHVGSGSGAPALTLSRMEGPQATEELRELLFFMADRLAQQGRNSFISEGCLVFSAELEPRLQQNGSSSVTVKRRLPGASLINPGTKKKLQATGVAFDDVSED</sequence>
<keyword evidence="2" id="KW-1185">Reference proteome</keyword>